<dbReference type="PANTHER" id="PTHR21180:SF9">
    <property type="entry name" value="TYPE II SECRETION SYSTEM PROTEIN K"/>
    <property type="match status" value="1"/>
</dbReference>
<dbReference type="InterPro" id="IPR010994">
    <property type="entry name" value="RuvA_2-like"/>
</dbReference>
<dbReference type="SFLD" id="SFLDS00029">
    <property type="entry name" value="Radical_SAM"/>
    <property type="match status" value="1"/>
</dbReference>
<proteinExistence type="predicted"/>
<evidence type="ECO:0000256" key="1">
    <source>
        <dbReference type="ARBA" id="ARBA00001966"/>
    </source>
</evidence>
<evidence type="ECO:0000313" key="8">
    <source>
        <dbReference type="Proteomes" id="UP000266426"/>
    </source>
</evidence>
<reference evidence="7 8" key="1">
    <citation type="journal article" date="2017" name="ISME J.">
        <title>Energy and carbon metabolisms in a deep terrestrial subsurface fluid microbial community.</title>
        <authorList>
            <person name="Momper L."/>
            <person name="Jungbluth S.P."/>
            <person name="Lee M.D."/>
            <person name="Amend J.P."/>
        </authorList>
    </citation>
    <scope>NUCLEOTIDE SEQUENCE [LARGE SCALE GENOMIC DNA]</scope>
    <source>
        <strain evidence="7">SURF_26</strain>
    </source>
</reference>
<protein>
    <submittedName>
        <fullName evidence="7">Putative DNA modification/repair radical SAM protein</fullName>
    </submittedName>
</protein>
<gene>
    <name evidence="7" type="ORF">C4541_10815</name>
</gene>
<comment type="cofactor">
    <cofactor evidence="1">
        <name>[4Fe-4S] cluster</name>
        <dbReference type="ChEBI" id="CHEBI:49883"/>
    </cofactor>
</comment>
<feature type="domain" description="Radical SAM core" evidence="6">
    <location>
        <begin position="61"/>
        <end position="186"/>
    </location>
</feature>
<comment type="caution">
    <text evidence="7">The sequence shown here is derived from an EMBL/GenBank/DDBJ whole genome shotgun (WGS) entry which is preliminary data.</text>
</comment>
<dbReference type="InterPro" id="IPR051675">
    <property type="entry name" value="Endo/Exo/Phosphatase_dom_1"/>
</dbReference>
<dbReference type="SFLD" id="SFLDG01102">
    <property type="entry name" value="Uncharacterised_Radical_SAM_Su"/>
    <property type="match status" value="1"/>
</dbReference>
<dbReference type="EMBL" id="QZJZ01000085">
    <property type="protein sequence ID" value="RJP57179.1"/>
    <property type="molecule type" value="Genomic_DNA"/>
</dbReference>
<dbReference type="GO" id="GO:0003824">
    <property type="term" value="F:catalytic activity"/>
    <property type="evidence" value="ECO:0007669"/>
    <property type="project" value="InterPro"/>
</dbReference>
<evidence type="ECO:0000256" key="2">
    <source>
        <dbReference type="ARBA" id="ARBA00022691"/>
    </source>
</evidence>
<accession>A0A3A4QWT9</accession>
<evidence type="ECO:0000313" key="7">
    <source>
        <dbReference type="EMBL" id="RJP57179.1"/>
    </source>
</evidence>
<dbReference type="PANTHER" id="PTHR21180">
    <property type="entry name" value="ENDONUCLEASE/EXONUCLEASE/PHOSPHATASE FAMILY DOMAIN-CONTAINING PROTEIN 1"/>
    <property type="match status" value="1"/>
</dbReference>
<dbReference type="AlphaFoldDB" id="A0A3A4QWT9"/>
<organism evidence="7 8">
    <name type="scientific">Candidatus Auribacter fodinae</name>
    <dbReference type="NCBI Taxonomy" id="2093366"/>
    <lineage>
        <taxon>Bacteria</taxon>
        <taxon>Pseudomonadati</taxon>
        <taxon>Candidatus Auribacterota</taxon>
        <taxon>Candidatus Auribacteria</taxon>
        <taxon>Candidatus Auribacterales</taxon>
        <taxon>Candidatus Auribacteraceae</taxon>
        <taxon>Candidatus Auribacter</taxon>
    </lineage>
</organism>
<keyword evidence="3" id="KW-0479">Metal-binding</keyword>
<dbReference type="GO" id="GO:0051536">
    <property type="term" value="F:iron-sulfur cluster binding"/>
    <property type="evidence" value="ECO:0007669"/>
    <property type="project" value="UniProtKB-KW"/>
</dbReference>
<dbReference type="Gene3D" id="3.20.20.70">
    <property type="entry name" value="Aldolase class I"/>
    <property type="match status" value="1"/>
</dbReference>
<dbReference type="NCBIfam" id="TIGR03916">
    <property type="entry name" value="rSAM_link_UDG"/>
    <property type="match status" value="1"/>
</dbReference>
<evidence type="ECO:0000256" key="4">
    <source>
        <dbReference type="ARBA" id="ARBA00023004"/>
    </source>
</evidence>
<dbReference type="Gene3D" id="1.10.150.320">
    <property type="entry name" value="Photosystem II 12 kDa extrinsic protein"/>
    <property type="match status" value="1"/>
</dbReference>
<dbReference type="Pfam" id="PF04055">
    <property type="entry name" value="Radical_SAM"/>
    <property type="match status" value="1"/>
</dbReference>
<dbReference type="InterPro" id="IPR023874">
    <property type="entry name" value="DNA_rSAM_put"/>
</dbReference>
<dbReference type="InterPro" id="IPR013785">
    <property type="entry name" value="Aldolase_TIM"/>
</dbReference>
<dbReference type="InterPro" id="IPR007197">
    <property type="entry name" value="rSAM"/>
</dbReference>
<sequence>MIRESALKKLTILAESAKYDASCASSGSNRAHSAGVGTTQSSGICHSWAADGRCISLLKILMTNVCIYNCTYCINRANNDVPRAAFTPEEICELTMNFYTKNYIEGLFLSSGVIQSPDHTMELLIKTVRRLREIHRFNGYIHLKLIPGANLDLVHTACRYADRVSINIELPSRESLAMLAPQKKVESILLPMHSVGETLQHNQEVKKKKNKPKTMPAYTPAGQSTQLIIGATPETDLQIMRLSSWLYEKMTLKRVYYSAYIPVNNDSRLPVLHTPPLLREHRLYQADWLLRFYGFSAEELLDEAHPRFDVELDPKICWALRNPGRFPVELNIADYEVLLRVPGIGVRSAKKIIALRKVQRIQYNDLRKLHIVLKRAQYFFTVNGKYYGDTPLDPAAIRNRLTIPYPGRVSSQLDLFDINRDTSDLTSAISGEI</sequence>
<evidence type="ECO:0000256" key="5">
    <source>
        <dbReference type="ARBA" id="ARBA00023014"/>
    </source>
</evidence>
<name>A0A3A4QWT9_9BACT</name>
<keyword evidence="2" id="KW-0949">S-adenosyl-L-methionine</keyword>
<evidence type="ECO:0000259" key="6">
    <source>
        <dbReference type="Pfam" id="PF04055"/>
    </source>
</evidence>
<dbReference type="Proteomes" id="UP000266426">
    <property type="component" value="Unassembled WGS sequence"/>
</dbReference>
<dbReference type="InterPro" id="IPR058240">
    <property type="entry name" value="rSAM_sf"/>
</dbReference>
<dbReference type="SUPFAM" id="SSF102114">
    <property type="entry name" value="Radical SAM enzymes"/>
    <property type="match status" value="1"/>
</dbReference>
<dbReference type="GO" id="GO:0046872">
    <property type="term" value="F:metal ion binding"/>
    <property type="evidence" value="ECO:0007669"/>
    <property type="project" value="UniProtKB-KW"/>
</dbReference>
<keyword evidence="4" id="KW-0408">Iron</keyword>
<keyword evidence="5" id="KW-0411">Iron-sulfur</keyword>
<evidence type="ECO:0000256" key="3">
    <source>
        <dbReference type="ARBA" id="ARBA00022723"/>
    </source>
</evidence>
<dbReference type="SUPFAM" id="SSF47781">
    <property type="entry name" value="RuvA domain 2-like"/>
    <property type="match status" value="1"/>
</dbReference>
<dbReference type="CDD" id="cd01335">
    <property type="entry name" value="Radical_SAM"/>
    <property type="match status" value="1"/>
</dbReference>